<evidence type="ECO:0000256" key="2">
    <source>
        <dbReference type="SAM" id="SignalP"/>
    </source>
</evidence>
<evidence type="ECO:0008006" key="4">
    <source>
        <dbReference type="Google" id="ProtNLM"/>
    </source>
</evidence>
<organism evidence="3">
    <name type="scientific">Phaeodactylum tricornutum</name>
    <name type="common">Diatom</name>
    <dbReference type="NCBI Taxonomy" id="2850"/>
    <lineage>
        <taxon>Eukaryota</taxon>
        <taxon>Sar</taxon>
        <taxon>Stramenopiles</taxon>
        <taxon>Ochrophyta</taxon>
        <taxon>Bacillariophyta</taxon>
        <taxon>Bacillariophyceae</taxon>
        <taxon>Bacillariophycidae</taxon>
        <taxon>Naviculales</taxon>
        <taxon>Phaeodactylaceae</taxon>
        <taxon>Phaeodactylum</taxon>
    </lineage>
</organism>
<protein>
    <recommendedName>
        <fullName evidence="4">Signal sequence receptor subunit alpha</fullName>
    </recommendedName>
</protein>
<feature type="transmembrane region" description="Helical" evidence="1">
    <location>
        <begin position="151"/>
        <end position="173"/>
    </location>
</feature>
<feature type="signal peptide" evidence="2">
    <location>
        <begin position="1"/>
        <end position="28"/>
    </location>
</feature>
<reference evidence="3" key="1">
    <citation type="submission" date="2022-02" db="EMBL/GenBank/DDBJ databases">
        <authorList>
            <person name="Giguere J D."/>
        </authorList>
    </citation>
    <scope>NUCLEOTIDE SEQUENCE</scope>
    <source>
        <strain evidence="3">CCAP 1055/1</strain>
    </source>
</reference>
<dbReference type="AlphaFoldDB" id="A0A8J9SYZ0"/>
<keyword evidence="1" id="KW-0812">Transmembrane</keyword>
<keyword evidence="1" id="KW-0472">Membrane</keyword>
<keyword evidence="1" id="KW-1133">Transmembrane helix</keyword>
<feature type="chain" id="PRO_5035440613" description="Signal sequence receptor subunit alpha" evidence="2">
    <location>
        <begin position="29"/>
        <end position="199"/>
    </location>
</feature>
<evidence type="ECO:0000313" key="3">
    <source>
        <dbReference type="EMBL" id="CAG9278046.1"/>
    </source>
</evidence>
<keyword evidence="2" id="KW-0732">Signal</keyword>
<name>A0A8J9SYZ0_PHATR</name>
<gene>
    <name evidence="3" type="ORF">PTTT1_LOCUS5679</name>
</gene>
<proteinExistence type="predicted"/>
<sequence length="199" mass="22338">MPALWRRIRRAMLSFSIFLVCSTGLTSAYRVGEAVDTDILIGSVSTDALRSQMPSFGVGSSFYFPVTDEIKYFSLRFQDGLLGIPTLYTQNMRGQSLARVVVTFVYSKSGVGDVHAVNAQPEYMSIEGPHEDIQIEYQWIQEEAGQLRAGIGIMFFASLFVSVLVLFQLCGIIDDHDELEGQRNAQTRVPEGTYMQKKW</sequence>
<dbReference type="Proteomes" id="UP000836788">
    <property type="component" value="Chromosome 1"/>
</dbReference>
<dbReference type="EMBL" id="OU594942">
    <property type="protein sequence ID" value="CAG9278046.1"/>
    <property type="molecule type" value="Genomic_DNA"/>
</dbReference>
<accession>A0A8J9SYZ0</accession>
<evidence type="ECO:0000256" key="1">
    <source>
        <dbReference type="SAM" id="Phobius"/>
    </source>
</evidence>